<keyword evidence="3" id="KW-1185">Reference proteome</keyword>
<feature type="region of interest" description="Disordered" evidence="1">
    <location>
        <begin position="1"/>
        <end position="48"/>
    </location>
</feature>
<name>A0A5P1ET69_ASPOF</name>
<dbReference type="Proteomes" id="UP000243459">
    <property type="component" value="Chromosome 5"/>
</dbReference>
<accession>A0A5P1ET69</accession>
<evidence type="ECO:0000313" key="3">
    <source>
        <dbReference type="Proteomes" id="UP000243459"/>
    </source>
</evidence>
<feature type="compositionally biased region" description="Basic and acidic residues" evidence="1">
    <location>
        <begin position="10"/>
        <end position="32"/>
    </location>
</feature>
<feature type="compositionally biased region" description="Polar residues" evidence="1">
    <location>
        <begin position="62"/>
        <end position="74"/>
    </location>
</feature>
<gene>
    <name evidence="2" type="ORF">A4U43_C05F9960</name>
</gene>
<reference evidence="3" key="1">
    <citation type="journal article" date="2017" name="Nat. Commun.">
        <title>The asparagus genome sheds light on the origin and evolution of a young Y chromosome.</title>
        <authorList>
            <person name="Harkess A."/>
            <person name="Zhou J."/>
            <person name="Xu C."/>
            <person name="Bowers J.E."/>
            <person name="Van der Hulst R."/>
            <person name="Ayyampalayam S."/>
            <person name="Mercati F."/>
            <person name="Riccardi P."/>
            <person name="McKain M.R."/>
            <person name="Kakrana A."/>
            <person name="Tang H."/>
            <person name="Ray J."/>
            <person name="Groenendijk J."/>
            <person name="Arikit S."/>
            <person name="Mathioni S.M."/>
            <person name="Nakano M."/>
            <person name="Shan H."/>
            <person name="Telgmann-Rauber A."/>
            <person name="Kanno A."/>
            <person name="Yue Z."/>
            <person name="Chen H."/>
            <person name="Li W."/>
            <person name="Chen Y."/>
            <person name="Xu X."/>
            <person name="Zhang Y."/>
            <person name="Luo S."/>
            <person name="Chen H."/>
            <person name="Gao J."/>
            <person name="Mao Z."/>
            <person name="Pires J.C."/>
            <person name="Luo M."/>
            <person name="Kudrna D."/>
            <person name="Wing R.A."/>
            <person name="Meyers B.C."/>
            <person name="Yi K."/>
            <person name="Kong H."/>
            <person name="Lavrijsen P."/>
            <person name="Sunseri F."/>
            <person name="Falavigna A."/>
            <person name="Ye Y."/>
            <person name="Leebens-Mack J.H."/>
            <person name="Chen G."/>
        </authorList>
    </citation>
    <scope>NUCLEOTIDE SEQUENCE [LARGE SCALE GENOMIC DNA]</scope>
    <source>
        <strain evidence="3">cv. DH0086</strain>
    </source>
</reference>
<proteinExistence type="predicted"/>
<evidence type="ECO:0000313" key="2">
    <source>
        <dbReference type="EMBL" id="ONK68307.1"/>
    </source>
</evidence>
<dbReference type="Gramene" id="ONK68307">
    <property type="protein sequence ID" value="ONK68307"/>
    <property type="gene ID" value="A4U43_C05F9960"/>
</dbReference>
<dbReference type="EMBL" id="CM007385">
    <property type="protein sequence ID" value="ONK68307.1"/>
    <property type="molecule type" value="Genomic_DNA"/>
</dbReference>
<evidence type="ECO:0000256" key="1">
    <source>
        <dbReference type="SAM" id="MobiDB-lite"/>
    </source>
</evidence>
<dbReference type="AlphaFoldDB" id="A0A5P1ET69"/>
<organism evidence="2 3">
    <name type="scientific">Asparagus officinalis</name>
    <name type="common">Garden asparagus</name>
    <dbReference type="NCBI Taxonomy" id="4686"/>
    <lineage>
        <taxon>Eukaryota</taxon>
        <taxon>Viridiplantae</taxon>
        <taxon>Streptophyta</taxon>
        <taxon>Embryophyta</taxon>
        <taxon>Tracheophyta</taxon>
        <taxon>Spermatophyta</taxon>
        <taxon>Magnoliopsida</taxon>
        <taxon>Liliopsida</taxon>
        <taxon>Asparagales</taxon>
        <taxon>Asparagaceae</taxon>
        <taxon>Asparagoideae</taxon>
        <taxon>Asparagus</taxon>
    </lineage>
</organism>
<feature type="compositionally biased region" description="Basic and acidic residues" evidence="1">
    <location>
        <begin position="79"/>
        <end position="91"/>
    </location>
</feature>
<protein>
    <submittedName>
        <fullName evidence="2">Uncharacterized protein</fullName>
    </submittedName>
</protein>
<feature type="region of interest" description="Disordered" evidence="1">
    <location>
        <begin position="62"/>
        <end position="91"/>
    </location>
</feature>
<feature type="region of interest" description="Disordered" evidence="1">
    <location>
        <begin position="111"/>
        <end position="138"/>
    </location>
</feature>
<sequence length="138" mass="15171">MKGKKVVVVVKDDDDKGEKDEEKPLVISHEDPDGPEAQTRPNLAPADSPSWACAVFAINDAGSKQQEPSFQARRSGQLRRNDWLRTKRAQTPERGARFGHVFVAWLGETENRSRALSPTPAECRLKTGPGRLGLGPAE</sequence>